<evidence type="ECO:0000259" key="8">
    <source>
        <dbReference type="PROSITE" id="PS50893"/>
    </source>
</evidence>
<dbReference type="SUPFAM" id="SSF52540">
    <property type="entry name" value="P-loop containing nucleoside triphosphate hydrolases"/>
    <property type="match status" value="1"/>
</dbReference>
<dbReference type="GO" id="GO:0015421">
    <property type="term" value="F:ABC-type oligopeptide transporter activity"/>
    <property type="evidence" value="ECO:0007669"/>
    <property type="project" value="TreeGrafter"/>
</dbReference>
<evidence type="ECO:0000313" key="10">
    <source>
        <dbReference type="EMBL" id="KAB2343652.1"/>
    </source>
</evidence>
<evidence type="ECO:0000256" key="1">
    <source>
        <dbReference type="ARBA" id="ARBA00004651"/>
    </source>
</evidence>
<dbReference type="AlphaFoldDB" id="A0A6H9YKX8"/>
<sequence length="620" mass="65990">MIRPIASSLAAATELAWSSGRGRLLLRVALALMVSAMPVVVAWLTKAVLDRLATPGASLTFPVLLLALAGVGVAFLPEVTQYLEGELERAIGLIARGRLYAAIAGMPGLRRFEDPRFHDRIALATQAGPSGPSDVVGGALGGAQGLLTLTGFVATLAVLSPWMLVPVLAAGAIALNGQLRLSRYRAETIARLGQASRREFFFAQLLTSVGAAKEVRLYGLGGLFGTRMLAELRRINAGHRSLGRREVLIQGTHGILGAGVAGAGLFWAVTTARAGGLTIGDVSMFILATAGVQNGLTIVIHGVGRMHEAMLLFGHYRFVVGAEPDLPEPVAVNGSRPSVRPLTKGIELRDVWFRYGDDLPWALRGVNLTIPAGRATALVGPNGGGKSTLVKLLCRFYDPTRGAVLWDGVDLRELPVAELRRRIGTVFQDFMAYELSAAENIGVGDPAVLPADALADWERGDRARVVDAALRAGCHETLTGLPNGYETMLSRTFDPINHDDPATGVLLSGGQWQRVALARALLRDDADLLVLDEPSSGLDAEAEYEVHRRLRDHRDGRTSLLISHRLSTVRDADSIIVLSGGTVAEEGSHAALLGHGGLYARLFGLQASGYLDAPQDQVWT</sequence>
<dbReference type="InterPro" id="IPR036640">
    <property type="entry name" value="ABC1_TM_sf"/>
</dbReference>
<evidence type="ECO:0000259" key="9">
    <source>
        <dbReference type="PROSITE" id="PS50929"/>
    </source>
</evidence>
<dbReference type="Gene3D" id="1.20.1560.10">
    <property type="entry name" value="ABC transporter type 1, transmembrane domain"/>
    <property type="match status" value="1"/>
</dbReference>
<evidence type="ECO:0000256" key="4">
    <source>
        <dbReference type="ARBA" id="ARBA00022840"/>
    </source>
</evidence>
<evidence type="ECO:0000313" key="11">
    <source>
        <dbReference type="Proteomes" id="UP000468735"/>
    </source>
</evidence>
<dbReference type="InterPro" id="IPR011527">
    <property type="entry name" value="ABC1_TM_dom"/>
</dbReference>
<dbReference type="InterPro" id="IPR003593">
    <property type="entry name" value="AAA+_ATPase"/>
</dbReference>
<feature type="transmembrane region" description="Helical" evidence="7">
    <location>
        <begin position="247"/>
        <end position="270"/>
    </location>
</feature>
<dbReference type="RefSeq" id="WP_151565876.1">
    <property type="nucleotide sequence ID" value="NZ_WBMT01000018.1"/>
</dbReference>
<evidence type="ECO:0000256" key="2">
    <source>
        <dbReference type="ARBA" id="ARBA00022692"/>
    </source>
</evidence>
<dbReference type="PANTHER" id="PTHR43394">
    <property type="entry name" value="ATP-DEPENDENT PERMEASE MDL1, MITOCHONDRIAL"/>
    <property type="match status" value="1"/>
</dbReference>
<keyword evidence="3" id="KW-0547">Nucleotide-binding</keyword>
<dbReference type="PANTHER" id="PTHR43394:SF1">
    <property type="entry name" value="ATP-BINDING CASSETTE SUB-FAMILY B MEMBER 10, MITOCHONDRIAL"/>
    <property type="match status" value="1"/>
</dbReference>
<evidence type="ECO:0000256" key="5">
    <source>
        <dbReference type="ARBA" id="ARBA00022989"/>
    </source>
</evidence>
<dbReference type="Proteomes" id="UP000468735">
    <property type="component" value="Unassembled WGS sequence"/>
</dbReference>
<dbReference type="Gene3D" id="3.40.50.300">
    <property type="entry name" value="P-loop containing nucleotide triphosphate hydrolases"/>
    <property type="match status" value="1"/>
</dbReference>
<feature type="domain" description="ABC transmembrane type-1" evidence="9">
    <location>
        <begin position="28"/>
        <end position="308"/>
    </location>
</feature>
<evidence type="ECO:0000256" key="7">
    <source>
        <dbReference type="SAM" id="Phobius"/>
    </source>
</evidence>
<evidence type="ECO:0000256" key="3">
    <source>
        <dbReference type="ARBA" id="ARBA00022741"/>
    </source>
</evidence>
<keyword evidence="4 10" id="KW-0067">ATP-binding</keyword>
<reference evidence="10 11" key="1">
    <citation type="submission" date="2019-09" db="EMBL/GenBank/DDBJ databases">
        <title>Actinomadura physcomitrii sp. nov., a novel actinomycete isolated from moss [Physcomitrium sphaericum (Ludw) Fuernr].</title>
        <authorList>
            <person name="Zhuang X."/>
            <person name="Liu C."/>
        </authorList>
    </citation>
    <scope>NUCLEOTIDE SEQUENCE [LARGE SCALE GENOMIC DNA]</scope>
    <source>
        <strain evidence="10 11">HMC1</strain>
    </source>
</reference>
<comment type="caution">
    <text evidence="10">The sequence shown here is derived from an EMBL/GenBank/DDBJ whole genome shotgun (WGS) entry which is preliminary data.</text>
</comment>
<feature type="domain" description="ABC transporter" evidence="8">
    <location>
        <begin position="346"/>
        <end position="605"/>
    </location>
</feature>
<keyword evidence="5 7" id="KW-1133">Transmembrane helix</keyword>
<dbReference type="GO" id="GO:0016887">
    <property type="term" value="F:ATP hydrolysis activity"/>
    <property type="evidence" value="ECO:0007669"/>
    <property type="project" value="InterPro"/>
</dbReference>
<feature type="transmembrane region" description="Helical" evidence="7">
    <location>
        <begin position="56"/>
        <end position="76"/>
    </location>
</feature>
<name>A0A6H9YKX8_9ACTN</name>
<accession>A0A6H9YKX8</accession>
<dbReference type="Pfam" id="PF00005">
    <property type="entry name" value="ABC_tran"/>
    <property type="match status" value="1"/>
</dbReference>
<dbReference type="GO" id="GO:0005524">
    <property type="term" value="F:ATP binding"/>
    <property type="evidence" value="ECO:0007669"/>
    <property type="project" value="UniProtKB-KW"/>
</dbReference>
<proteinExistence type="predicted"/>
<comment type="subcellular location">
    <subcellularLocation>
        <location evidence="1">Cell membrane</location>
        <topology evidence="1">Multi-pass membrane protein</topology>
    </subcellularLocation>
</comment>
<feature type="transmembrane region" description="Helical" evidence="7">
    <location>
        <begin position="282"/>
        <end position="303"/>
    </location>
</feature>
<dbReference type="EMBL" id="WBMT01000018">
    <property type="protein sequence ID" value="KAB2343652.1"/>
    <property type="molecule type" value="Genomic_DNA"/>
</dbReference>
<keyword evidence="6 7" id="KW-0472">Membrane</keyword>
<dbReference type="InterPro" id="IPR027417">
    <property type="entry name" value="P-loop_NTPase"/>
</dbReference>
<dbReference type="InterPro" id="IPR039421">
    <property type="entry name" value="Type_1_exporter"/>
</dbReference>
<gene>
    <name evidence="10" type="ORF">F8566_33515</name>
</gene>
<dbReference type="SMART" id="SM00382">
    <property type="entry name" value="AAA"/>
    <property type="match status" value="1"/>
</dbReference>
<keyword evidence="2 7" id="KW-0812">Transmembrane</keyword>
<dbReference type="PROSITE" id="PS00211">
    <property type="entry name" value="ABC_TRANSPORTER_1"/>
    <property type="match status" value="1"/>
</dbReference>
<dbReference type="GO" id="GO:0005886">
    <property type="term" value="C:plasma membrane"/>
    <property type="evidence" value="ECO:0007669"/>
    <property type="project" value="UniProtKB-SubCell"/>
</dbReference>
<evidence type="ECO:0000256" key="6">
    <source>
        <dbReference type="ARBA" id="ARBA00023136"/>
    </source>
</evidence>
<dbReference type="SUPFAM" id="SSF90123">
    <property type="entry name" value="ABC transporter transmembrane region"/>
    <property type="match status" value="1"/>
</dbReference>
<dbReference type="PROSITE" id="PS50929">
    <property type="entry name" value="ABC_TM1F"/>
    <property type="match status" value="1"/>
</dbReference>
<dbReference type="PROSITE" id="PS50893">
    <property type="entry name" value="ABC_TRANSPORTER_2"/>
    <property type="match status" value="1"/>
</dbReference>
<dbReference type="InterPro" id="IPR003439">
    <property type="entry name" value="ABC_transporter-like_ATP-bd"/>
</dbReference>
<dbReference type="OrthoDB" id="9806127at2"/>
<protein>
    <submittedName>
        <fullName evidence="10">ABC transporter ATP-binding protein</fullName>
    </submittedName>
</protein>
<organism evidence="10 11">
    <name type="scientific">Actinomadura rudentiformis</name>
    <dbReference type="NCBI Taxonomy" id="359158"/>
    <lineage>
        <taxon>Bacteria</taxon>
        <taxon>Bacillati</taxon>
        <taxon>Actinomycetota</taxon>
        <taxon>Actinomycetes</taxon>
        <taxon>Streptosporangiales</taxon>
        <taxon>Thermomonosporaceae</taxon>
        <taxon>Actinomadura</taxon>
    </lineage>
</organism>
<feature type="transmembrane region" description="Helical" evidence="7">
    <location>
        <begin position="152"/>
        <end position="175"/>
    </location>
</feature>
<feature type="transmembrane region" description="Helical" evidence="7">
    <location>
        <begin position="24"/>
        <end position="44"/>
    </location>
</feature>
<keyword evidence="11" id="KW-1185">Reference proteome</keyword>
<dbReference type="InterPro" id="IPR017871">
    <property type="entry name" value="ABC_transporter-like_CS"/>
</dbReference>